<dbReference type="EMBL" id="JAPESX010000654">
    <property type="protein sequence ID" value="KAJ8120285.1"/>
    <property type="molecule type" value="Genomic_DNA"/>
</dbReference>
<name>A0ACC2IYI7_9PEZI</name>
<comment type="caution">
    <text evidence="1">The sequence shown here is derived from an EMBL/GenBank/DDBJ whole genome shotgun (WGS) entry which is preliminary data.</text>
</comment>
<evidence type="ECO:0000313" key="2">
    <source>
        <dbReference type="Proteomes" id="UP001153334"/>
    </source>
</evidence>
<accession>A0ACC2IYI7</accession>
<proteinExistence type="predicted"/>
<protein>
    <submittedName>
        <fullName evidence="1">Uncharacterized protein</fullName>
    </submittedName>
</protein>
<dbReference type="Proteomes" id="UP001153334">
    <property type="component" value="Unassembled WGS sequence"/>
</dbReference>
<gene>
    <name evidence="1" type="ORF">ONZ43_g2965</name>
</gene>
<reference evidence="1" key="1">
    <citation type="submission" date="2022-11" db="EMBL/GenBank/DDBJ databases">
        <title>Genome Sequence of Nemania bipapillata.</title>
        <authorList>
            <person name="Buettner E."/>
        </authorList>
    </citation>
    <scope>NUCLEOTIDE SEQUENCE</scope>
    <source>
        <strain evidence="1">CP14</strain>
    </source>
</reference>
<evidence type="ECO:0000313" key="1">
    <source>
        <dbReference type="EMBL" id="KAJ8120285.1"/>
    </source>
</evidence>
<sequence>MASASTDVDVNESSLAMQLGIVTAIFFVALTITVLRIYSRIFLAKAFGRDDGFMLGATLSAFVSWILYIYETQHGLGKHRSTVSADDMWKFGAANFAQTIINLLGLGLLKISLSFSLLRLSRTFVTLYTIFAFLTLFLYCKPLSGFWDVTSGAKCYSLELFIRFGLANTALSIFTDILLASLPIPIIWQLQLKTKIRVYLIIMLALGWGAVAVGIVKAIYQIRYNPFGDSTFEISVPTWAFIQLNISIIAACAPQLKKLMRPLLGFTNSYNSSPYGNPSHNRRNTITGGNISGRYARQRSHADKADGFELDERPFARGANADASGFGTHAIASSQADKMTDRSNSTDSIFREGNTNAYNNNRGIMRTTEVVISTA</sequence>
<organism evidence="1 2">
    <name type="scientific">Nemania bipapillata</name>
    <dbReference type="NCBI Taxonomy" id="110536"/>
    <lineage>
        <taxon>Eukaryota</taxon>
        <taxon>Fungi</taxon>
        <taxon>Dikarya</taxon>
        <taxon>Ascomycota</taxon>
        <taxon>Pezizomycotina</taxon>
        <taxon>Sordariomycetes</taxon>
        <taxon>Xylariomycetidae</taxon>
        <taxon>Xylariales</taxon>
        <taxon>Xylariaceae</taxon>
        <taxon>Nemania</taxon>
    </lineage>
</organism>
<keyword evidence="2" id="KW-1185">Reference proteome</keyword>